<dbReference type="InterPro" id="IPR050482">
    <property type="entry name" value="Sensor_HK_TwoCompSys"/>
</dbReference>
<dbReference type="InterPro" id="IPR003018">
    <property type="entry name" value="GAF"/>
</dbReference>
<dbReference type="AlphaFoldDB" id="X0SC34"/>
<comment type="caution">
    <text evidence="9">The sequence shown here is derived from an EMBL/GenBank/DDBJ whole genome shotgun (WGS) entry which is preliminary data.</text>
</comment>
<accession>X0SC34</accession>
<sequence>DYLTKGQVNSTLLSRSIRYAIERKQAGDELRKYANRLEILHRIDQAVLAAQSPQSIAKAALDHIRRLVPCLRASLTMFNFEAQEATVLHVDTERETRLGVGTCIPLKTFASIDRLQKGLVLEVEDIRSLTEPTPVEEAILAEGVNSYISVPLLVKDDLIGILNLGGSSPSFFLPEHVDIACEVANSLGVALWQAQLFEQVHVGRKRLQVLAHRLVELQEIERRNIARELHDEIGQLLTGLKLVLEMHTRLPAEEVRANVDKAQALVNDLISRARDLSLDLRPAMLDDLGLLPALLWHFERYTDLTDVRVTFKHNGLEGQRFPPEVETATYRIVQEALTNVARHANVEEATAQIWVDEEKLTTQIEDMGIGFNPKVAMEESSTFGLIGMYERAVAVGGHLTVTSNPGKGTRLIAELPLRDRLERREKRRSV</sequence>
<dbReference type="Gene3D" id="3.30.565.10">
    <property type="entry name" value="Histidine kinase-like ATPase, C-terminal domain"/>
    <property type="match status" value="1"/>
</dbReference>
<evidence type="ECO:0000256" key="5">
    <source>
        <dbReference type="ARBA" id="ARBA00022741"/>
    </source>
</evidence>
<evidence type="ECO:0000256" key="6">
    <source>
        <dbReference type="ARBA" id="ARBA00022777"/>
    </source>
</evidence>
<dbReference type="PANTHER" id="PTHR24421">
    <property type="entry name" value="NITRATE/NITRITE SENSOR PROTEIN NARX-RELATED"/>
    <property type="match status" value="1"/>
</dbReference>
<organism evidence="9">
    <name type="scientific">marine sediment metagenome</name>
    <dbReference type="NCBI Taxonomy" id="412755"/>
    <lineage>
        <taxon>unclassified sequences</taxon>
        <taxon>metagenomes</taxon>
        <taxon>ecological metagenomes</taxon>
    </lineage>
</organism>
<evidence type="ECO:0000256" key="2">
    <source>
        <dbReference type="ARBA" id="ARBA00012438"/>
    </source>
</evidence>
<dbReference type="GO" id="GO:0000155">
    <property type="term" value="F:phosphorelay sensor kinase activity"/>
    <property type="evidence" value="ECO:0007669"/>
    <property type="project" value="InterPro"/>
</dbReference>
<proteinExistence type="predicted"/>
<dbReference type="InterPro" id="IPR003594">
    <property type="entry name" value="HATPase_dom"/>
</dbReference>
<dbReference type="PROSITE" id="PS50109">
    <property type="entry name" value="HIS_KIN"/>
    <property type="match status" value="1"/>
</dbReference>
<keyword evidence="4" id="KW-0808">Transferase</keyword>
<dbReference type="InterPro" id="IPR005467">
    <property type="entry name" value="His_kinase_dom"/>
</dbReference>
<feature type="domain" description="Histidine kinase" evidence="8">
    <location>
        <begin position="224"/>
        <end position="419"/>
    </location>
</feature>
<keyword evidence="7" id="KW-0067">ATP-binding</keyword>
<reference evidence="9" key="1">
    <citation type="journal article" date="2014" name="Front. Microbiol.">
        <title>High frequency of phylogenetically diverse reductive dehalogenase-homologous genes in deep subseafloor sedimentary metagenomes.</title>
        <authorList>
            <person name="Kawai M."/>
            <person name="Futagami T."/>
            <person name="Toyoda A."/>
            <person name="Takaki Y."/>
            <person name="Nishi S."/>
            <person name="Hori S."/>
            <person name="Arai W."/>
            <person name="Tsubouchi T."/>
            <person name="Morono Y."/>
            <person name="Uchiyama I."/>
            <person name="Ito T."/>
            <person name="Fujiyama A."/>
            <person name="Inagaki F."/>
            <person name="Takami H."/>
        </authorList>
    </citation>
    <scope>NUCLEOTIDE SEQUENCE</scope>
    <source>
        <strain evidence="9">Expedition CK06-06</strain>
    </source>
</reference>
<dbReference type="GO" id="GO:0016020">
    <property type="term" value="C:membrane"/>
    <property type="evidence" value="ECO:0007669"/>
    <property type="project" value="InterPro"/>
</dbReference>
<dbReference type="Gene3D" id="3.30.450.40">
    <property type="match status" value="1"/>
</dbReference>
<dbReference type="InterPro" id="IPR029016">
    <property type="entry name" value="GAF-like_dom_sf"/>
</dbReference>
<keyword evidence="5" id="KW-0547">Nucleotide-binding</keyword>
<evidence type="ECO:0000256" key="4">
    <source>
        <dbReference type="ARBA" id="ARBA00022679"/>
    </source>
</evidence>
<dbReference type="Pfam" id="PF02518">
    <property type="entry name" value="HATPase_c"/>
    <property type="match status" value="1"/>
</dbReference>
<dbReference type="SUPFAM" id="SSF55874">
    <property type="entry name" value="ATPase domain of HSP90 chaperone/DNA topoisomerase II/histidine kinase"/>
    <property type="match status" value="1"/>
</dbReference>
<name>X0SC34_9ZZZZ</name>
<protein>
    <recommendedName>
        <fullName evidence="2">histidine kinase</fullName>
        <ecNumber evidence="2">2.7.13.3</ecNumber>
    </recommendedName>
</protein>
<feature type="non-terminal residue" evidence="9">
    <location>
        <position position="1"/>
    </location>
</feature>
<dbReference type="Pfam" id="PF01590">
    <property type="entry name" value="GAF"/>
    <property type="match status" value="1"/>
</dbReference>
<dbReference type="CDD" id="cd16917">
    <property type="entry name" value="HATPase_UhpB-NarQ-NarX-like"/>
    <property type="match status" value="1"/>
</dbReference>
<dbReference type="SMART" id="SM00065">
    <property type="entry name" value="GAF"/>
    <property type="match status" value="1"/>
</dbReference>
<dbReference type="InterPro" id="IPR036890">
    <property type="entry name" value="HATPase_C_sf"/>
</dbReference>
<dbReference type="InterPro" id="IPR011712">
    <property type="entry name" value="Sig_transdc_His_kin_sub3_dim/P"/>
</dbReference>
<dbReference type="EC" id="2.7.13.3" evidence="2"/>
<evidence type="ECO:0000256" key="3">
    <source>
        <dbReference type="ARBA" id="ARBA00022553"/>
    </source>
</evidence>
<comment type="catalytic activity">
    <reaction evidence="1">
        <text>ATP + protein L-histidine = ADP + protein N-phospho-L-histidine.</text>
        <dbReference type="EC" id="2.7.13.3"/>
    </reaction>
</comment>
<keyword evidence="3" id="KW-0597">Phosphoprotein</keyword>
<keyword evidence="6" id="KW-0418">Kinase</keyword>
<dbReference type="EMBL" id="BARS01002783">
    <property type="protein sequence ID" value="GAF72731.1"/>
    <property type="molecule type" value="Genomic_DNA"/>
</dbReference>
<evidence type="ECO:0000256" key="7">
    <source>
        <dbReference type="ARBA" id="ARBA00022840"/>
    </source>
</evidence>
<dbReference type="SUPFAM" id="SSF55781">
    <property type="entry name" value="GAF domain-like"/>
    <property type="match status" value="1"/>
</dbReference>
<evidence type="ECO:0000259" key="8">
    <source>
        <dbReference type="PROSITE" id="PS50109"/>
    </source>
</evidence>
<evidence type="ECO:0000313" key="9">
    <source>
        <dbReference type="EMBL" id="GAF72731.1"/>
    </source>
</evidence>
<evidence type="ECO:0000256" key="1">
    <source>
        <dbReference type="ARBA" id="ARBA00000085"/>
    </source>
</evidence>
<dbReference type="Gene3D" id="1.20.5.1930">
    <property type="match status" value="1"/>
</dbReference>
<gene>
    <name evidence="9" type="ORF">S01H1_05338</name>
</gene>
<dbReference type="Pfam" id="PF07730">
    <property type="entry name" value="HisKA_3"/>
    <property type="match status" value="1"/>
</dbReference>
<dbReference type="GO" id="GO:0005524">
    <property type="term" value="F:ATP binding"/>
    <property type="evidence" value="ECO:0007669"/>
    <property type="project" value="UniProtKB-KW"/>
</dbReference>
<dbReference type="GO" id="GO:0046983">
    <property type="term" value="F:protein dimerization activity"/>
    <property type="evidence" value="ECO:0007669"/>
    <property type="project" value="InterPro"/>
</dbReference>
<dbReference type="PANTHER" id="PTHR24421:SF10">
    <property type="entry name" value="NITRATE_NITRITE SENSOR PROTEIN NARQ"/>
    <property type="match status" value="1"/>
</dbReference>